<dbReference type="Proteomes" id="UP000277570">
    <property type="component" value="Unassembled WGS sequence"/>
</dbReference>
<keyword evidence="3" id="KW-1185">Reference proteome</keyword>
<dbReference type="RefSeq" id="WP_125149778.1">
    <property type="nucleotide sequence ID" value="NZ_UYIN01000021.1"/>
</dbReference>
<proteinExistence type="predicted"/>
<protein>
    <submittedName>
        <fullName evidence="2">Uncharacterized protein</fullName>
    </submittedName>
</protein>
<feature type="coiled-coil region" evidence="1">
    <location>
        <begin position="41"/>
        <end position="79"/>
    </location>
</feature>
<dbReference type="EMBL" id="UYIN01000021">
    <property type="protein sequence ID" value="VDG73850.1"/>
    <property type="molecule type" value="Genomic_DNA"/>
</dbReference>
<accession>A0ABY6SZD0</accession>
<comment type="caution">
    <text evidence="2">The sequence shown here is derived from an EMBL/GenBank/DDBJ whole genome shotgun (WGS) entry which is preliminary data.</text>
</comment>
<reference evidence="2 3" key="1">
    <citation type="submission" date="2018-11" db="EMBL/GenBank/DDBJ databases">
        <authorList>
            <consortium name="Pathogen Informatics"/>
        </authorList>
    </citation>
    <scope>NUCLEOTIDE SEQUENCE [LARGE SCALE GENOMIC DNA]</scope>
    <source>
        <strain evidence="2 3">NCTC10913</strain>
    </source>
</reference>
<evidence type="ECO:0000256" key="1">
    <source>
        <dbReference type="SAM" id="Coils"/>
    </source>
</evidence>
<name>A0ABY6SZD0_9CLOT</name>
<evidence type="ECO:0000313" key="3">
    <source>
        <dbReference type="Proteomes" id="UP000277570"/>
    </source>
</evidence>
<keyword evidence="1" id="KW-0175">Coiled coil</keyword>
<evidence type="ECO:0000313" key="2">
    <source>
        <dbReference type="EMBL" id="VDG73850.1"/>
    </source>
</evidence>
<organism evidence="2 3">
    <name type="scientific">Clostridium carnis</name>
    <dbReference type="NCBI Taxonomy" id="1530"/>
    <lineage>
        <taxon>Bacteria</taxon>
        <taxon>Bacillati</taxon>
        <taxon>Bacillota</taxon>
        <taxon>Clostridia</taxon>
        <taxon>Eubacteriales</taxon>
        <taxon>Clostridiaceae</taxon>
        <taxon>Clostridium</taxon>
    </lineage>
</organism>
<gene>
    <name evidence="2" type="ORF">NCTC10913_04228</name>
</gene>
<sequence>MEEINLGAIEFCKLLSDTEKYVKEINKGINGILLEGKIGAIKKQIIELEELVKENKGLIERNSKELTDLSDKYKDKKIEIISLTLKDVFTLISDNLPIGITGEIQDNKSLLLKKNEKIIKNNKEIQQVSEIGKVICENLDNNYFRLILEGKNIKTCNEEFKLDSLSRIFKIVACINNNILYSE</sequence>